<dbReference type="PROSITE" id="PS50297">
    <property type="entry name" value="ANK_REP_REGION"/>
    <property type="match status" value="1"/>
</dbReference>
<organism evidence="11 12">
    <name type="scientific">Blepharisma stoltei</name>
    <dbReference type="NCBI Taxonomy" id="1481888"/>
    <lineage>
        <taxon>Eukaryota</taxon>
        <taxon>Sar</taxon>
        <taxon>Alveolata</taxon>
        <taxon>Ciliophora</taxon>
        <taxon>Postciliodesmatophora</taxon>
        <taxon>Heterotrichea</taxon>
        <taxon>Heterotrichida</taxon>
        <taxon>Blepharismidae</taxon>
        <taxon>Blepharisma</taxon>
    </lineage>
</organism>
<dbReference type="PROSITE" id="PS50053">
    <property type="entry name" value="UBIQUITIN_2"/>
    <property type="match status" value="1"/>
</dbReference>
<reference evidence="11" key="1">
    <citation type="submission" date="2021-09" db="EMBL/GenBank/DDBJ databases">
        <authorList>
            <consortium name="AG Swart"/>
            <person name="Singh M."/>
            <person name="Singh A."/>
            <person name="Seah K."/>
            <person name="Emmerich C."/>
        </authorList>
    </citation>
    <scope>NUCLEOTIDE SEQUENCE</scope>
    <source>
        <strain evidence="11">ATCC30299</strain>
    </source>
</reference>
<dbReference type="PROSITE" id="PS50011">
    <property type="entry name" value="PROTEIN_KINASE_DOM"/>
    <property type="match status" value="1"/>
</dbReference>
<feature type="compositionally biased region" description="Low complexity" evidence="8">
    <location>
        <begin position="750"/>
        <end position="764"/>
    </location>
</feature>
<keyword evidence="4" id="KW-0547">Nucleotide-binding</keyword>
<dbReference type="SMART" id="SM00248">
    <property type="entry name" value="ANK"/>
    <property type="match status" value="3"/>
</dbReference>
<evidence type="ECO:0000313" key="11">
    <source>
        <dbReference type="EMBL" id="CAG9311734.1"/>
    </source>
</evidence>
<dbReference type="PROSITE" id="PS50088">
    <property type="entry name" value="ANK_REPEAT"/>
    <property type="match status" value="2"/>
</dbReference>
<dbReference type="Proteomes" id="UP001162131">
    <property type="component" value="Unassembled WGS sequence"/>
</dbReference>
<dbReference type="FunFam" id="1.10.510.10:FF:000048">
    <property type="entry name" value="Protein kinase C"/>
    <property type="match status" value="1"/>
</dbReference>
<evidence type="ECO:0000259" key="9">
    <source>
        <dbReference type="PROSITE" id="PS50011"/>
    </source>
</evidence>
<evidence type="ECO:0000256" key="7">
    <source>
        <dbReference type="PROSITE-ProRule" id="PRU00023"/>
    </source>
</evidence>
<keyword evidence="3" id="KW-0808">Transferase</keyword>
<feature type="domain" description="Protein kinase" evidence="9">
    <location>
        <begin position="467"/>
        <end position="719"/>
    </location>
</feature>
<keyword evidence="5" id="KW-0418">Kinase</keyword>
<name>A0AAU9I9K5_9CILI</name>
<protein>
    <submittedName>
        <fullName evidence="11">Uncharacterized protein</fullName>
    </submittedName>
</protein>
<evidence type="ECO:0000256" key="5">
    <source>
        <dbReference type="ARBA" id="ARBA00022777"/>
    </source>
</evidence>
<sequence length="764" mass="87653">MEIVLRKHEDPQVTFCKISLQENTTITELKQKIEEKVRVNANRLKLYTYMCDVKVMIVEGWSCKFYGLENGSSVLLEMVHLREQLDTNHQELLVESYGRKRYSDANLIGKAIMIAKLGTPEELREIIEQYTASMNYTVPKGEITTFLNKPYKTGWRCIHHACKSGNVEIVKELLNWRVNLNRETDDGWTALQLACANGHFECAKLLASCPNIDVNQMSRDKGSALHLACQSGDTAIVILLLEHGASMTLEDPVGKIPLEYANKPAILEEIPKYMGEQMLKRYTIKKVRDPDMPPNFSGVINWSKPVFGTDKLVYLVLDVEEGFLYHYKSRESFLDNQEPKYSIIFDEVRDLKNLFTKGFNRSYYYFIIETAALKFKYNSYYPEVCEQWTKRIKEACDYWQRLKTKDSSPTRNPIHFIAITRETSDINESGVPKANIEPGSPVLPDSGEPKFGISDLLSEVTPQTKQYDIVEEIGVEHLGRLFKALKIDSNKIFCMKVYNKPHLQLINGVKFAMTEYRILKKTKHPFILSLHQSFQSQNHLYLVMEYCPNGTLRNHLDLRRHFDEESAKIYLAEAVLALDYLHKLDVVYRNLKPETIYLDALGHIRLTNFQLAKEDVSQANPAKSFCGAPAYMAPEILQKQSSNQALDMYSLGSLLYEMLTGMPPYYNEDTQVLFKNIKSAKLTFPSYISDGAKDLISQLMNRNPGKRPLTSQMKKMKFFEGVNWKALYSRKTRPPRLGPEWNQVDTIDESSGAKPPSRSSSGPI</sequence>
<dbReference type="SUPFAM" id="SSF48403">
    <property type="entry name" value="Ankyrin repeat"/>
    <property type="match status" value="1"/>
</dbReference>
<dbReference type="InterPro" id="IPR000626">
    <property type="entry name" value="Ubiquitin-like_dom"/>
</dbReference>
<dbReference type="EMBL" id="CAJZBQ010000005">
    <property type="protein sequence ID" value="CAG9311734.1"/>
    <property type="molecule type" value="Genomic_DNA"/>
</dbReference>
<evidence type="ECO:0000256" key="3">
    <source>
        <dbReference type="ARBA" id="ARBA00022679"/>
    </source>
</evidence>
<dbReference type="InterPro" id="IPR045270">
    <property type="entry name" value="STKc_AGC"/>
</dbReference>
<dbReference type="InterPro" id="IPR036770">
    <property type="entry name" value="Ankyrin_rpt-contain_sf"/>
</dbReference>
<dbReference type="Pfam" id="PF12796">
    <property type="entry name" value="Ank_2"/>
    <property type="match status" value="1"/>
</dbReference>
<dbReference type="InterPro" id="IPR002110">
    <property type="entry name" value="Ankyrin_rpt"/>
</dbReference>
<dbReference type="Gene3D" id="1.10.510.10">
    <property type="entry name" value="Transferase(Phosphotransferase) domain 1"/>
    <property type="match status" value="1"/>
</dbReference>
<keyword evidence="7" id="KW-0040">ANK repeat</keyword>
<keyword evidence="2" id="KW-0597">Phosphoprotein</keyword>
<evidence type="ECO:0000259" key="10">
    <source>
        <dbReference type="PROSITE" id="PS50053"/>
    </source>
</evidence>
<accession>A0AAU9I9K5</accession>
<evidence type="ECO:0000256" key="2">
    <source>
        <dbReference type="ARBA" id="ARBA00022553"/>
    </source>
</evidence>
<evidence type="ECO:0000256" key="1">
    <source>
        <dbReference type="ARBA" id="ARBA00022527"/>
    </source>
</evidence>
<dbReference type="Gene3D" id="1.25.40.20">
    <property type="entry name" value="Ankyrin repeat-containing domain"/>
    <property type="match status" value="1"/>
</dbReference>
<dbReference type="Gene3D" id="3.30.200.20">
    <property type="entry name" value="Phosphorylase Kinase, domain 1"/>
    <property type="match status" value="1"/>
</dbReference>
<dbReference type="SUPFAM" id="SSF54236">
    <property type="entry name" value="Ubiquitin-like"/>
    <property type="match status" value="1"/>
</dbReference>
<dbReference type="PANTHER" id="PTHR24351">
    <property type="entry name" value="RIBOSOMAL PROTEIN S6 KINASE"/>
    <property type="match status" value="1"/>
</dbReference>
<proteinExistence type="predicted"/>
<dbReference type="CDD" id="cd05123">
    <property type="entry name" value="STKc_AGC"/>
    <property type="match status" value="1"/>
</dbReference>
<keyword evidence="12" id="KW-1185">Reference proteome</keyword>
<dbReference type="InterPro" id="IPR029071">
    <property type="entry name" value="Ubiquitin-like_domsf"/>
</dbReference>
<dbReference type="GO" id="GO:0005524">
    <property type="term" value="F:ATP binding"/>
    <property type="evidence" value="ECO:0007669"/>
    <property type="project" value="UniProtKB-KW"/>
</dbReference>
<dbReference type="SUPFAM" id="SSF56112">
    <property type="entry name" value="Protein kinase-like (PK-like)"/>
    <property type="match status" value="1"/>
</dbReference>
<dbReference type="InterPro" id="IPR000719">
    <property type="entry name" value="Prot_kinase_dom"/>
</dbReference>
<evidence type="ECO:0000256" key="8">
    <source>
        <dbReference type="SAM" id="MobiDB-lite"/>
    </source>
</evidence>
<gene>
    <name evidence="11" type="ORF">BSTOLATCC_MIC4996</name>
</gene>
<evidence type="ECO:0000256" key="4">
    <source>
        <dbReference type="ARBA" id="ARBA00022741"/>
    </source>
</evidence>
<comment type="caution">
    <text evidence="11">The sequence shown here is derived from an EMBL/GenBank/DDBJ whole genome shotgun (WGS) entry which is preliminary data.</text>
</comment>
<feature type="repeat" description="ANK" evidence="7">
    <location>
        <begin position="220"/>
        <end position="252"/>
    </location>
</feature>
<keyword evidence="6" id="KW-0067">ATP-binding</keyword>
<evidence type="ECO:0000313" key="12">
    <source>
        <dbReference type="Proteomes" id="UP001162131"/>
    </source>
</evidence>
<feature type="domain" description="Ubiquitin-like" evidence="10">
    <location>
        <begin position="1"/>
        <end position="76"/>
    </location>
</feature>
<dbReference type="Pfam" id="PF00023">
    <property type="entry name" value="Ank"/>
    <property type="match status" value="1"/>
</dbReference>
<dbReference type="InterPro" id="IPR011009">
    <property type="entry name" value="Kinase-like_dom_sf"/>
</dbReference>
<evidence type="ECO:0000256" key="6">
    <source>
        <dbReference type="ARBA" id="ARBA00022840"/>
    </source>
</evidence>
<dbReference type="Pfam" id="PF00069">
    <property type="entry name" value="Pkinase"/>
    <property type="match status" value="1"/>
</dbReference>
<dbReference type="AlphaFoldDB" id="A0AAU9I9K5"/>
<feature type="repeat" description="ANK" evidence="7">
    <location>
        <begin position="153"/>
        <end position="185"/>
    </location>
</feature>
<feature type="region of interest" description="Disordered" evidence="8">
    <location>
        <begin position="732"/>
        <end position="764"/>
    </location>
</feature>
<keyword evidence="1" id="KW-0723">Serine/threonine-protein kinase</keyword>
<dbReference type="GO" id="GO:0004674">
    <property type="term" value="F:protein serine/threonine kinase activity"/>
    <property type="evidence" value="ECO:0007669"/>
    <property type="project" value="UniProtKB-KW"/>
</dbReference>